<evidence type="ECO:0000256" key="1">
    <source>
        <dbReference type="SAM" id="MobiDB-lite"/>
    </source>
</evidence>
<dbReference type="Proteomes" id="UP000736787">
    <property type="component" value="Unassembled WGS sequence"/>
</dbReference>
<feature type="region of interest" description="Disordered" evidence="1">
    <location>
        <begin position="80"/>
        <end position="108"/>
    </location>
</feature>
<dbReference type="EMBL" id="RCMK01000384">
    <property type="protein sequence ID" value="KAG2932112.1"/>
    <property type="molecule type" value="Genomic_DNA"/>
</dbReference>
<dbReference type="Proteomes" id="UP000697107">
    <property type="component" value="Unassembled WGS sequence"/>
</dbReference>
<evidence type="ECO:0000313" key="4">
    <source>
        <dbReference type="EMBL" id="KAG2932112.1"/>
    </source>
</evidence>
<reference evidence="5" key="1">
    <citation type="submission" date="2018-10" db="EMBL/GenBank/DDBJ databases">
        <title>Effector identification in a new, highly contiguous assembly of the strawberry crown rot pathogen Phytophthora cactorum.</title>
        <authorList>
            <person name="Armitage A.D."/>
            <person name="Nellist C.F."/>
            <person name="Bates H."/>
            <person name="Vickerstaff R.J."/>
            <person name="Harrison R.J."/>
        </authorList>
    </citation>
    <scope>NUCLEOTIDE SEQUENCE</scope>
    <source>
        <strain evidence="2">15-7</strain>
        <strain evidence="3">4032</strain>
        <strain evidence="4">4040</strain>
        <strain evidence="5">P415</strain>
    </source>
</reference>
<dbReference type="EMBL" id="RCML01000410">
    <property type="protein sequence ID" value="KAG2977868.1"/>
    <property type="molecule type" value="Genomic_DNA"/>
</dbReference>
<sequence>MLTETGVATFAGSWTAYNFVISCDEERINILLEDRKSRKQWCTGYLAEDEYVTSRNRIQDAKNKNYAKLFSKILHQRNINGPHDSSDDSCSSSDDSDSGYSDECDSNQATSGKTFRQLIPLENDAFQLELLVKVTVFQSVWTVSYTFKLEPISLERIHALETKLQGLEELQAAQKRSPPRRDK</sequence>
<accession>A0A8T1FMF1</accession>
<evidence type="ECO:0000313" key="3">
    <source>
        <dbReference type="EMBL" id="KAG2913523.1"/>
    </source>
</evidence>
<evidence type="ECO:0000313" key="2">
    <source>
        <dbReference type="EMBL" id="KAG2854764.1"/>
    </source>
</evidence>
<evidence type="ECO:0000313" key="5">
    <source>
        <dbReference type="EMBL" id="KAG2977868.1"/>
    </source>
</evidence>
<organism evidence="5 6">
    <name type="scientific">Phytophthora cactorum</name>
    <dbReference type="NCBI Taxonomy" id="29920"/>
    <lineage>
        <taxon>Eukaryota</taxon>
        <taxon>Sar</taxon>
        <taxon>Stramenopiles</taxon>
        <taxon>Oomycota</taxon>
        <taxon>Peronosporomycetes</taxon>
        <taxon>Peronosporales</taxon>
        <taxon>Peronosporaceae</taxon>
        <taxon>Phytophthora</taxon>
    </lineage>
</organism>
<protein>
    <submittedName>
        <fullName evidence="5">Uncharacterized protein</fullName>
    </submittedName>
</protein>
<dbReference type="EMBL" id="RCMI01000390">
    <property type="protein sequence ID" value="KAG2913523.1"/>
    <property type="molecule type" value="Genomic_DNA"/>
</dbReference>
<dbReference type="EMBL" id="RCMG01000410">
    <property type="protein sequence ID" value="KAG2854764.1"/>
    <property type="molecule type" value="Genomic_DNA"/>
</dbReference>
<evidence type="ECO:0000313" key="6">
    <source>
        <dbReference type="Proteomes" id="UP000697107"/>
    </source>
</evidence>
<gene>
    <name evidence="2" type="ORF">PC113_g13035</name>
    <name evidence="3" type="ORF">PC115_g12004</name>
    <name evidence="4" type="ORF">PC117_g13260</name>
    <name evidence="5" type="ORF">PC118_g12618</name>
</gene>
<dbReference type="Proteomes" id="UP000735874">
    <property type="component" value="Unassembled WGS sequence"/>
</dbReference>
<feature type="compositionally biased region" description="Acidic residues" evidence="1">
    <location>
        <begin position="94"/>
        <end position="105"/>
    </location>
</feature>
<name>A0A8T1FMF1_9STRA</name>
<comment type="caution">
    <text evidence="5">The sequence shown here is derived from an EMBL/GenBank/DDBJ whole genome shotgun (WGS) entry which is preliminary data.</text>
</comment>
<dbReference type="AlphaFoldDB" id="A0A8T1FMF1"/>
<dbReference type="Proteomes" id="UP000774804">
    <property type="component" value="Unassembled WGS sequence"/>
</dbReference>
<proteinExistence type="predicted"/>